<evidence type="ECO:0000256" key="1">
    <source>
        <dbReference type="SAM" id="SignalP"/>
    </source>
</evidence>
<dbReference type="AlphaFoldDB" id="A0A4P9W2F6"/>
<name>A0A4P9W2F6_9FUNG</name>
<evidence type="ECO:0000313" key="2">
    <source>
        <dbReference type="EMBL" id="RKO86401.1"/>
    </source>
</evidence>
<organism evidence="2 3">
    <name type="scientific">Blyttiomyces helicus</name>
    <dbReference type="NCBI Taxonomy" id="388810"/>
    <lineage>
        <taxon>Eukaryota</taxon>
        <taxon>Fungi</taxon>
        <taxon>Fungi incertae sedis</taxon>
        <taxon>Chytridiomycota</taxon>
        <taxon>Chytridiomycota incertae sedis</taxon>
        <taxon>Chytridiomycetes</taxon>
        <taxon>Chytridiomycetes incertae sedis</taxon>
        <taxon>Blyttiomyces</taxon>
    </lineage>
</organism>
<reference evidence="3" key="1">
    <citation type="journal article" date="2018" name="Nat. Microbiol.">
        <title>Leveraging single-cell genomics to expand the fungal tree of life.</title>
        <authorList>
            <person name="Ahrendt S.R."/>
            <person name="Quandt C.A."/>
            <person name="Ciobanu D."/>
            <person name="Clum A."/>
            <person name="Salamov A."/>
            <person name="Andreopoulos B."/>
            <person name="Cheng J.F."/>
            <person name="Woyke T."/>
            <person name="Pelin A."/>
            <person name="Henrissat B."/>
            <person name="Reynolds N.K."/>
            <person name="Benny G.L."/>
            <person name="Smith M.E."/>
            <person name="James T.Y."/>
            <person name="Grigoriev I.V."/>
        </authorList>
    </citation>
    <scope>NUCLEOTIDE SEQUENCE [LARGE SCALE GENOMIC DNA]</scope>
</reference>
<feature type="chain" id="PRO_5020566395" evidence="1">
    <location>
        <begin position="19"/>
        <end position="124"/>
    </location>
</feature>
<dbReference type="Proteomes" id="UP000269721">
    <property type="component" value="Unassembled WGS sequence"/>
</dbReference>
<feature type="signal peptide" evidence="1">
    <location>
        <begin position="1"/>
        <end position="18"/>
    </location>
</feature>
<sequence>MQIISYLSVAILATAAVATPVAQFGEHFGPGPVTAIHVGEGEHCANNVFPKRLCNTNFFCLLDSTDPASGGVCAKDFKPHFGPGPVIAIGVPKGGKCSDKVFPKRVCDEGLVCAEGICIDKNVS</sequence>
<evidence type="ECO:0000313" key="3">
    <source>
        <dbReference type="Proteomes" id="UP000269721"/>
    </source>
</evidence>
<gene>
    <name evidence="2" type="ORF">BDK51DRAFT_34848</name>
</gene>
<keyword evidence="1" id="KW-0732">Signal</keyword>
<proteinExistence type="predicted"/>
<keyword evidence="3" id="KW-1185">Reference proteome</keyword>
<accession>A0A4P9W2F6</accession>
<dbReference type="EMBL" id="KZ998230">
    <property type="protein sequence ID" value="RKO86401.1"/>
    <property type="molecule type" value="Genomic_DNA"/>
</dbReference>
<protein>
    <submittedName>
        <fullName evidence="2">Uncharacterized protein</fullName>
    </submittedName>
</protein>